<keyword evidence="5" id="KW-1185">Reference proteome</keyword>
<feature type="domain" description="VanZ-like" evidence="3">
    <location>
        <begin position="33"/>
        <end position="107"/>
    </location>
</feature>
<dbReference type="NCBIfam" id="NF037970">
    <property type="entry name" value="vanZ_1"/>
    <property type="match status" value="1"/>
</dbReference>
<protein>
    <recommendedName>
        <fullName evidence="3">VanZ-like domain-containing protein</fullName>
    </recommendedName>
</protein>
<evidence type="ECO:0000256" key="1">
    <source>
        <dbReference type="SAM" id="Phobius"/>
    </source>
</evidence>
<dbReference type="AlphaFoldDB" id="A0A8H8RMB8"/>
<accession>A0A8H8RMB8</accession>
<dbReference type="InterPro" id="IPR006976">
    <property type="entry name" value="VanZ-like"/>
</dbReference>
<keyword evidence="2" id="KW-0732">Signal</keyword>
<dbReference type="OrthoDB" id="63581at2759"/>
<dbReference type="PANTHER" id="PTHR28008">
    <property type="entry name" value="DOMAIN PROTEIN, PUTATIVE (AFU_ORTHOLOGUE AFUA_3G10980)-RELATED"/>
    <property type="match status" value="1"/>
</dbReference>
<keyword evidence="1" id="KW-0472">Membrane</keyword>
<name>A0A8H8RMB8_9HELO</name>
<dbReference type="Pfam" id="PF04892">
    <property type="entry name" value="VanZ"/>
    <property type="match status" value="1"/>
</dbReference>
<comment type="caution">
    <text evidence="4">The sequence shown here is derived from an EMBL/GenBank/DDBJ whole genome shotgun (WGS) entry which is preliminary data.</text>
</comment>
<evidence type="ECO:0000256" key="2">
    <source>
        <dbReference type="SAM" id="SignalP"/>
    </source>
</evidence>
<feature type="signal peptide" evidence="2">
    <location>
        <begin position="1"/>
        <end position="21"/>
    </location>
</feature>
<evidence type="ECO:0000313" key="4">
    <source>
        <dbReference type="EMBL" id="TVY36715.1"/>
    </source>
</evidence>
<dbReference type="Proteomes" id="UP000462212">
    <property type="component" value="Unassembled WGS sequence"/>
</dbReference>
<keyword evidence="1" id="KW-0812">Transmembrane</keyword>
<evidence type="ECO:0000259" key="3">
    <source>
        <dbReference type="Pfam" id="PF04892"/>
    </source>
</evidence>
<feature type="chain" id="PRO_5034588582" description="VanZ-like domain-containing protein" evidence="2">
    <location>
        <begin position="22"/>
        <end position="128"/>
    </location>
</feature>
<keyword evidence="1" id="KW-1133">Transmembrane helix</keyword>
<organism evidence="4 5">
    <name type="scientific">Lachnellula subtilissima</name>
    <dbReference type="NCBI Taxonomy" id="602034"/>
    <lineage>
        <taxon>Eukaryota</taxon>
        <taxon>Fungi</taxon>
        <taxon>Dikarya</taxon>
        <taxon>Ascomycota</taxon>
        <taxon>Pezizomycotina</taxon>
        <taxon>Leotiomycetes</taxon>
        <taxon>Helotiales</taxon>
        <taxon>Lachnaceae</taxon>
        <taxon>Lachnellula</taxon>
    </lineage>
</organism>
<feature type="transmembrane region" description="Helical" evidence="1">
    <location>
        <begin position="60"/>
        <end position="79"/>
    </location>
</feature>
<gene>
    <name evidence="4" type="ORF">LSUB1_G005990</name>
</gene>
<proteinExistence type="predicted"/>
<sequence length="128" mass="14452">MRIRLPFAGAFLFLTATAAYAGLSSLQVDSLINDKVLHFLTFFVLTTCFYWILDTSRRRSLNITLVTCTGVLGIGSEFLQGFIPNGRVFDFYDIVANVVGSLGALALSSWYHQRMLERKKRNKQSYQA</sequence>
<feature type="non-terminal residue" evidence="4">
    <location>
        <position position="128"/>
    </location>
</feature>
<reference evidence="4 5" key="1">
    <citation type="submission" date="2018-05" db="EMBL/GenBank/DDBJ databases">
        <title>Genome sequencing and assembly of the regulated plant pathogen Lachnellula willkommii and related sister species for the development of diagnostic species identification markers.</title>
        <authorList>
            <person name="Giroux E."/>
            <person name="Bilodeau G."/>
        </authorList>
    </citation>
    <scope>NUCLEOTIDE SEQUENCE [LARGE SCALE GENOMIC DNA]</scope>
    <source>
        <strain evidence="4 5">CBS 197.66</strain>
    </source>
</reference>
<dbReference type="EMBL" id="QGMJ01000405">
    <property type="protein sequence ID" value="TVY36715.1"/>
    <property type="molecule type" value="Genomic_DNA"/>
</dbReference>
<feature type="transmembrane region" description="Helical" evidence="1">
    <location>
        <begin position="91"/>
        <end position="111"/>
    </location>
</feature>
<feature type="transmembrane region" description="Helical" evidence="1">
    <location>
        <begin position="37"/>
        <end position="53"/>
    </location>
</feature>
<dbReference type="PANTHER" id="PTHR28008:SF1">
    <property type="entry name" value="DOMAIN PROTEIN, PUTATIVE (AFU_ORTHOLOGUE AFUA_3G10980)-RELATED"/>
    <property type="match status" value="1"/>
</dbReference>
<evidence type="ECO:0000313" key="5">
    <source>
        <dbReference type="Proteomes" id="UP000462212"/>
    </source>
</evidence>